<dbReference type="Proteomes" id="UP001151760">
    <property type="component" value="Unassembled WGS sequence"/>
</dbReference>
<name>A0ABQ5CD51_9ASTR</name>
<gene>
    <name evidence="2" type="ORF">Tco_0894912</name>
</gene>
<reference evidence="2" key="2">
    <citation type="submission" date="2022-01" db="EMBL/GenBank/DDBJ databases">
        <authorList>
            <person name="Yamashiro T."/>
            <person name="Shiraishi A."/>
            <person name="Satake H."/>
            <person name="Nakayama K."/>
        </authorList>
    </citation>
    <scope>NUCLEOTIDE SEQUENCE</scope>
</reference>
<evidence type="ECO:0000313" key="3">
    <source>
        <dbReference type="Proteomes" id="UP001151760"/>
    </source>
</evidence>
<accession>A0ABQ5CD51</accession>
<sequence>MEQKDLLQKNGQLQHHDVPKKIDDPKMMGNDFPMVHLDQQRWIPIDRIDWLELKLQEQEVGVYAAGYKDTTAAELQLLEDLLLSRG</sequence>
<feature type="compositionally biased region" description="Basic and acidic residues" evidence="1">
    <location>
        <begin position="14"/>
        <end position="25"/>
    </location>
</feature>
<protein>
    <submittedName>
        <fullName evidence="2">Uncharacterized protein</fullName>
    </submittedName>
</protein>
<keyword evidence="3" id="KW-1185">Reference proteome</keyword>
<organism evidence="2 3">
    <name type="scientific">Tanacetum coccineum</name>
    <dbReference type="NCBI Taxonomy" id="301880"/>
    <lineage>
        <taxon>Eukaryota</taxon>
        <taxon>Viridiplantae</taxon>
        <taxon>Streptophyta</taxon>
        <taxon>Embryophyta</taxon>
        <taxon>Tracheophyta</taxon>
        <taxon>Spermatophyta</taxon>
        <taxon>Magnoliopsida</taxon>
        <taxon>eudicotyledons</taxon>
        <taxon>Gunneridae</taxon>
        <taxon>Pentapetalae</taxon>
        <taxon>asterids</taxon>
        <taxon>campanulids</taxon>
        <taxon>Asterales</taxon>
        <taxon>Asteraceae</taxon>
        <taxon>Asteroideae</taxon>
        <taxon>Anthemideae</taxon>
        <taxon>Anthemidinae</taxon>
        <taxon>Tanacetum</taxon>
    </lineage>
</organism>
<reference evidence="2" key="1">
    <citation type="journal article" date="2022" name="Int. J. Mol. Sci.">
        <title>Draft Genome of Tanacetum Coccineum: Genomic Comparison of Closely Related Tanacetum-Family Plants.</title>
        <authorList>
            <person name="Yamashiro T."/>
            <person name="Shiraishi A."/>
            <person name="Nakayama K."/>
            <person name="Satake H."/>
        </authorList>
    </citation>
    <scope>NUCLEOTIDE SEQUENCE</scope>
</reference>
<proteinExistence type="predicted"/>
<evidence type="ECO:0000256" key="1">
    <source>
        <dbReference type="SAM" id="MobiDB-lite"/>
    </source>
</evidence>
<evidence type="ECO:0000313" key="2">
    <source>
        <dbReference type="EMBL" id="GJT24975.1"/>
    </source>
</evidence>
<feature type="region of interest" description="Disordered" evidence="1">
    <location>
        <begin position="1"/>
        <end position="25"/>
    </location>
</feature>
<dbReference type="EMBL" id="BQNB010014177">
    <property type="protein sequence ID" value="GJT24975.1"/>
    <property type="molecule type" value="Genomic_DNA"/>
</dbReference>
<comment type="caution">
    <text evidence="2">The sequence shown here is derived from an EMBL/GenBank/DDBJ whole genome shotgun (WGS) entry which is preliminary data.</text>
</comment>